<dbReference type="AlphaFoldDB" id="S8A8D1"/>
<dbReference type="SUPFAM" id="SSF64356">
    <property type="entry name" value="SNARE-like"/>
    <property type="match status" value="1"/>
</dbReference>
<dbReference type="EMBL" id="AQGS01000661">
    <property type="protein sequence ID" value="EPS37336.1"/>
    <property type="molecule type" value="Genomic_DNA"/>
</dbReference>
<dbReference type="STRING" id="1284197.S8A8D1"/>
<dbReference type="eggNOG" id="KOG3444">
    <property type="taxonomic scope" value="Eukaryota"/>
</dbReference>
<organism evidence="1 2">
    <name type="scientific">Dactylellina haptotyla (strain CBS 200.50)</name>
    <name type="common">Nematode-trapping fungus</name>
    <name type="synonym">Monacrosporium haptotylum</name>
    <dbReference type="NCBI Taxonomy" id="1284197"/>
    <lineage>
        <taxon>Eukaryota</taxon>
        <taxon>Fungi</taxon>
        <taxon>Dikarya</taxon>
        <taxon>Ascomycota</taxon>
        <taxon>Pezizomycotina</taxon>
        <taxon>Orbiliomycetes</taxon>
        <taxon>Orbiliales</taxon>
        <taxon>Orbiliaceae</taxon>
        <taxon>Dactylellina</taxon>
    </lineage>
</organism>
<dbReference type="GO" id="GO:0005737">
    <property type="term" value="C:cytoplasm"/>
    <property type="evidence" value="ECO:0007669"/>
    <property type="project" value="GOC"/>
</dbReference>
<evidence type="ECO:0000313" key="1">
    <source>
        <dbReference type="EMBL" id="EPS37336.1"/>
    </source>
</evidence>
<evidence type="ECO:0008006" key="3">
    <source>
        <dbReference type="Google" id="ProtNLM"/>
    </source>
</evidence>
<keyword evidence="2" id="KW-1185">Reference proteome</keyword>
<dbReference type="InterPro" id="IPR006722">
    <property type="entry name" value="Sedlin"/>
</dbReference>
<dbReference type="InterPro" id="IPR011012">
    <property type="entry name" value="Longin-like_dom_sf"/>
</dbReference>
<dbReference type="OrthoDB" id="18320at2759"/>
<sequence length="217" mass="23600">MLQYLRCVAYFKLPELQAPTADDIFPPSLEPKPTSPGLVLTNAKGAIVIPTMASTPSIPVVAIIGKQNNPIYVYNSRLPLASTSLTTSLDLHLLLHSTLDVFEARLPQKTADQDFGLLFAIDERLAAYGWMTNTGVKFVVIVDQGFNSSSALSTRGGGLGGAIREADLKPVFKSIHSEYIKLISNPFFDHDSKEMVKSKRFASSIEKIAETGIPGVY</sequence>
<name>S8A8D1_DACHA</name>
<proteinExistence type="predicted"/>
<reference evidence="2" key="2">
    <citation type="submission" date="2013-04" db="EMBL/GenBank/DDBJ databases">
        <title>Genomic mechanisms accounting for the adaptation to parasitism in nematode-trapping fungi.</title>
        <authorList>
            <person name="Ahren D.G."/>
        </authorList>
    </citation>
    <scope>NUCLEOTIDE SEQUENCE [LARGE SCALE GENOMIC DNA]</scope>
    <source>
        <strain evidence="2">CBS 200.50</strain>
    </source>
</reference>
<dbReference type="PANTHER" id="PTHR12403">
    <property type="entry name" value="TRAFFICKING PROTEIN PARTICLE COMPLEX SUBUNIT 2"/>
    <property type="match status" value="1"/>
</dbReference>
<dbReference type="OMA" id="KINRMME"/>
<protein>
    <recommendedName>
        <fullName evidence="3">Sedlin</fullName>
    </recommendedName>
</protein>
<dbReference type="Gene3D" id="3.30.450.70">
    <property type="match status" value="1"/>
</dbReference>
<comment type="caution">
    <text evidence="1">The sequence shown here is derived from an EMBL/GenBank/DDBJ whole genome shotgun (WGS) entry which is preliminary data.</text>
</comment>
<accession>S8A8D1</accession>
<reference evidence="1 2" key="1">
    <citation type="journal article" date="2013" name="PLoS Genet.">
        <title>Genomic mechanisms accounting for the adaptation to parasitism in nematode-trapping fungi.</title>
        <authorList>
            <person name="Meerupati T."/>
            <person name="Andersson K.M."/>
            <person name="Friman E."/>
            <person name="Kumar D."/>
            <person name="Tunlid A."/>
            <person name="Ahren D."/>
        </authorList>
    </citation>
    <scope>NUCLEOTIDE SEQUENCE [LARGE SCALE GENOMIC DNA]</scope>
    <source>
        <strain evidence="1 2">CBS 200.50</strain>
    </source>
</reference>
<dbReference type="HOGENOM" id="CLU_083394_0_0_1"/>
<gene>
    <name evidence="1" type="ORF">H072_8988</name>
</gene>
<dbReference type="Proteomes" id="UP000015100">
    <property type="component" value="Unassembled WGS sequence"/>
</dbReference>
<dbReference type="GO" id="GO:0006888">
    <property type="term" value="P:endoplasmic reticulum to Golgi vesicle-mediated transport"/>
    <property type="evidence" value="ECO:0007669"/>
    <property type="project" value="InterPro"/>
</dbReference>
<dbReference type="Pfam" id="PF04628">
    <property type="entry name" value="Sedlin_N"/>
    <property type="match status" value="1"/>
</dbReference>
<evidence type="ECO:0000313" key="2">
    <source>
        <dbReference type="Proteomes" id="UP000015100"/>
    </source>
</evidence>